<reference evidence="3" key="1">
    <citation type="submission" date="2023-05" db="EMBL/GenBank/DDBJ databases">
        <title>Cataloging the Phylogenetic Diversity of Human Bladder Bacteria.</title>
        <authorList>
            <person name="Du J."/>
        </authorList>
    </citation>
    <scope>NUCLEOTIDE SEQUENCE</scope>
    <source>
        <strain evidence="3">UMB9978</strain>
    </source>
</reference>
<evidence type="ECO:0000313" key="3">
    <source>
        <dbReference type="EMBL" id="MDK6274431.1"/>
    </source>
</evidence>
<dbReference type="InterPro" id="IPR036291">
    <property type="entry name" value="NAD(P)-bd_dom_sf"/>
</dbReference>
<dbReference type="InterPro" id="IPR050721">
    <property type="entry name" value="Trk_Ktr_HKT_K-transport"/>
</dbReference>
<dbReference type="Proteomes" id="UP001240483">
    <property type="component" value="Unassembled WGS sequence"/>
</dbReference>
<dbReference type="GO" id="GO:0006813">
    <property type="term" value="P:potassium ion transport"/>
    <property type="evidence" value="ECO:0007669"/>
    <property type="project" value="InterPro"/>
</dbReference>
<protein>
    <submittedName>
        <fullName evidence="3">TrkA family potassium uptake protein</fullName>
    </submittedName>
</protein>
<dbReference type="PANTHER" id="PTHR43833">
    <property type="entry name" value="POTASSIUM CHANNEL PROTEIN 2-RELATED-RELATED"/>
    <property type="match status" value="1"/>
</dbReference>
<organism evidence="3 4">
    <name type="scientific">Pseudoglutamicibacter cumminsii</name>
    <dbReference type="NCBI Taxonomy" id="156979"/>
    <lineage>
        <taxon>Bacteria</taxon>
        <taxon>Bacillati</taxon>
        <taxon>Actinomycetota</taxon>
        <taxon>Actinomycetes</taxon>
        <taxon>Micrococcales</taxon>
        <taxon>Micrococcaceae</taxon>
        <taxon>Pseudoglutamicibacter</taxon>
    </lineage>
</organism>
<dbReference type="GO" id="GO:0008324">
    <property type="term" value="F:monoatomic cation transmembrane transporter activity"/>
    <property type="evidence" value="ECO:0007669"/>
    <property type="project" value="InterPro"/>
</dbReference>
<comment type="caution">
    <text evidence="3">The sequence shown here is derived from an EMBL/GenBank/DDBJ whole genome shotgun (WGS) entry which is preliminary data.</text>
</comment>
<dbReference type="PANTHER" id="PTHR43833:SF8">
    <property type="entry name" value="TRK SYSTEM POTASSIUM UPTAKE PROTEIN TRKA"/>
    <property type="match status" value="1"/>
</dbReference>
<dbReference type="EMBL" id="JASODW010000001">
    <property type="protein sequence ID" value="MDK6274431.1"/>
    <property type="molecule type" value="Genomic_DNA"/>
</dbReference>
<evidence type="ECO:0000259" key="1">
    <source>
        <dbReference type="PROSITE" id="PS51201"/>
    </source>
</evidence>
<dbReference type="Gene3D" id="3.40.50.720">
    <property type="entry name" value="NAD(P)-binding Rossmann-like Domain"/>
    <property type="match status" value="1"/>
</dbReference>
<proteinExistence type="predicted"/>
<sequence length="239" mass="26324">MAHFVIMGCGRVGALLAQTLEDGGHSVAVIDKNPNAFRRLPVGFSGQRVTGVGFDLEVLKEARVSEAYAFAAVSSGDNSNMLATRVAREEFNVPHVVARIYDPGRAEVFQRLGIPTVASVRWSADQVLRRILPSHTLYGDYRDSTGTIMLRELNVAPAWRGQPLARIEELAGVRIAYITRFGESIIPNTGMLFQETDTLHATMRVDAVADVDRILSETPQRAEKLAEELTEDVTDEVEE</sequence>
<dbReference type="SUPFAM" id="SSF51735">
    <property type="entry name" value="NAD(P)-binding Rossmann-fold domains"/>
    <property type="match status" value="1"/>
</dbReference>
<dbReference type="InterPro" id="IPR006037">
    <property type="entry name" value="RCK_C"/>
</dbReference>
<dbReference type="SUPFAM" id="SSF116726">
    <property type="entry name" value="TrkA C-terminal domain-like"/>
    <property type="match status" value="1"/>
</dbReference>
<evidence type="ECO:0000259" key="2">
    <source>
        <dbReference type="PROSITE" id="PS51202"/>
    </source>
</evidence>
<dbReference type="AlphaFoldDB" id="A0AAP4C9U3"/>
<name>A0AAP4C9U3_9MICC</name>
<feature type="domain" description="RCK N-terminal" evidence="1">
    <location>
        <begin position="1"/>
        <end position="119"/>
    </location>
</feature>
<feature type="domain" description="RCK C-terminal" evidence="2">
    <location>
        <begin position="136"/>
        <end position="217"/>
    </location>
</feature>
<dbReference type="Pfam" id="PF02254">
    <property type="entry name" value="TrkA_N"/>
    <property type="match status" value="1"/>
</dbReference>
<accession>A0AAP4C9U3</accession>
<gene>
    <name evidence="3" type="ORF">QP116_01520</name>
</gene>
<dbReference type="InterPro" id="IPR003148">
    <property type="entry name" value="RCK_N"/>
</dbReference>
<evidence type="ECO:0000313" key="4">
    <source>
        <dbReference type="Proteomes" id="UP001240483"/>
    </source>
</evidence>
<dbReference type="RefSeq" id="WP_285332399.1">
    <property type="nucleotide sequence ID" value="NZ_JASODW010000001.1"/>
</dbReference>
<dbReference type="InterPro" id="IPR036721">
    <property type="entry name" value="RCK_C_sf"/>
</dbReference>
<dbReference type="PROSITE" id="PS51202">
    <property type="entry name" value="RCK_C"/>
    <property type="match status" value="1"/>
</dbReference>
<dbReference type="PROSITE" id="PS51201">
    <property type="entry name" value="RCK_N"/>
    <property type="match status" value="1"/>
</dbReference>